<feature type="chain" id="PRO_5047466438" description="Uncharacterized protein YtcA" evidence="12">
    <location>
        <begin position="30"/>
        <end position="99"/>
    </location>
</feature>
<dbReference type="PROSITE" id="PS51257">
    <property type="entry name" value="PROKAR_LIPOPROTEIN"/>
    <property type="match status" value="1"/>
</dbReference>
<keyword evidence="6 12" id="KW-0732">Signal</keyword>
<keyword evidence="4" id="KW-1003">Cell membrane</keyword>
<evidence type="ECO:0000256" key="5">
    <source>
        <dbReference type="ARBA" id="ARBA00022692"/>
    </source>
</evidence>
<organism evidence="13 14">
    <name type="scientific">Paraburkholderia unamae</name>
    <dbReference type="NCBI Taxonomy" id="219649"/>
    <lineage>
        <taxon>Bacteria</taxon>
        <taxon>Pseudomonadati</taxon>
        <taxon>Pseudomonadota</taxon>
        <taxon>Betaproteobacteria</taxon>
        <taxon>Burkholderiales</taxon>
        <taxon>Burkholderiaceae</taxon>
        <taxon>Paraburkholderia</taxon>
    </lineage>
</organism>
<evidence type="ECO:0000256" key="4">
    <source>
        <dbReference type="ARBA" id="ARBA00022475"/>
    </source>
</evidence>
<dbReference type="Proteomes" id="UP000245712">
    <property type="component" value="Unassembled WGS sequence"/>
</dbReference>
<comment type="subcellular location">
    <subcellularLocation>
        <location evidence="1">Membrane</location>
        <topology evidence="1">Multi-pass membrane protein</topology>
    </subcellularLocation>
</comment>
<keyword evidence="5 11" id="KW-0812">Transmembrane</keyword>
<dbReference type="EMBL" id="QEOB01000032">
    <property type="protein sequence ID" value="PVX70952.1"/>
    <property type="molecule type" value="Genomic_DNA"/>
</dbReference>
<name>A0ABX5K8S5_9BURK</name>
<evidence type="ECO:0000313" key="13">
    <source>
        <dbReference type="EMBL" id="PVX70952.1"/>
    </source>
</evidence>
<evidence type="ECO:0000256" key="11">
    <source>
        <dbReference type="SAM" id="Phobius"/>
    </source>
</evidence>
<keyword evidence="7 11" id="KW-1133">Transmembrane helix</keyword>
<evidence type="ECO:0000313" key="14">
    <source>
        <dbReference type="Proteomes" id="UP000245712"/>
    </source>
</evidence>
<sequence length="99" mass="10640">MPASRNTSRLPLCGLVARALSCLAAAALAGCSASPSISVMGAFFPDWMFCVLGALLFVLAIRGVLIHVQRERLLGPPLLAFPALWLLFSLLIWLLLFNS</sequence>
<feature type="transmembrane region" description="Helical" evidence="11">
    <location>
        <begin position="77"/>
        <end position="96"/>
    </location>
</feature>
<proteinExistence type="inferred from homology"/>
<dbReference type="InterPro" id="IPR031381">
    <property type="entry name" value="YtcA"/>
</dbReference>
<evidence type="ECO:0000256" key="8">
    <source>
        <dbReference type="ARBA" id="ARBA00023136"/>
    </source>
</evidence>
<evidence type="ECO:0000256" key="3">
    <source>
        <dbReference type="ARBA" id="ARBA00021237"/>
    </source>
</evidence>
<accession>A0ABX5K8S5</accession>
<keyword evidence="14" id="KW-1185">Reference proteome</keyword>
<keyword evidence="10" id="KW-0449">Lipoprotein</keyword>
<feature type="signal peptide" evidence="12">
    <location>
        <begin position="1"/>
        <end position="29"/>
    </location>
</feature>
<evidence type="ECO:0000256" key="2">
    <source>
        <dbReference type="ARBA" id="ARBA00008208"/>
    </source>
</evidence>
<dbReference type="Pfam" id="PF17090">
    <property type="entry name" value="Ytca"/>
    <property type="match status" value="1"/>
</dbReference>
<evidence type="ECO:0000256" key="12">
    <source>
        <dbReference type="SAM" id="SignalP"/>
    </source>
</evidence>
<comment type="similarity">
    <text evidence="2">Belongs to the YtcA family.</text>
</comment>
<evidence type="ECO:0000256" key="10">
    <source>
        <dbReference type="ARBA" id="ARBA00023288"/>
    </source>
</evidence>
<protein>
    <recommendedName>
        <fullName evidence="3">Uncharacterized protein YtcA</fullName>
    </recommendedName>
</protein>
<evidence type="ECO:0000256" key="7">
    <source>
        <dbReference type="ARBA" id="ARBA00022989"/>
    </source>
</evidence>
<reference evidence="13 14" key="1">
    <citation type="submission" date="2018-05" db="EMBL/GenBank/DDBJ databases">
        <title>Genomic Encyclopedia of Type Strains, Phase IV (KMG-V): Genome sequencing to study the core and pangenomes of soil and plant-associated prokaryotes.</title>
        <authorList>
            <person name="Whitman W."/>
        </authorList>
    </citation>
    <scope>NUCLEOTIDE SEQUENCE [LARGE SCALE GENOMIC DNA]</scope>
    <source>
        <strain evidence="13 14">SCZa-39</strain>
    </source>
</reference>
<evidence type="ECO:0000256" key="1">
    <source>
        <dbReference type="ARBA" id="ARBA00004141"/>
    </source>
</evidence>
<keyword evidence="8 11" id="KW-0472">Membrane</keyword>
<comment type="caution">
    <text evidence="13">The sequence shown here is derived from an EMBL/GenBank/DDBJ whole genome shotgun (WGS) entry which is preliminary data.</text>
</comment>
<evidence type="ECO:0000256" key="9">
    <source>
        <dbReference type="ARBA" id="ARBA00023139"/>
    </source>
</evidence>
<feature type="transmembrane region" description="Helical" evidence="11">
    <location>
        <begin position="43"/>
        <end position="65"/>
    </location>
</feature>
<evidence type="ECO:0000256" key="6">
    <source>
        <dbReference type="ARBA" id="ARBA00022729"/>
    </source>
</evidence>
<gene>
    <name evidence="13" type="ORF">C7402_13225</name>
</gene>
<keyword evidence="9" id="KW-0564">Palmitate</keyword>